<dbReference type="SMART" id="SM00256">
    <property type="entry name" value="FBOX"/>
    <property type="match status" value="1"/>
</dbReference>
<organism evidence="2 3">
    <name type="scientific">Apiospora marii</name>
    <dbReference type="NCBI Taxonomy" id="335849"/>
    <lineage>
        <taxon>Eukaryota</taxon>
        <taxon>Fungi</taxon>
        <taxon>Dikarya</taxon>
        <taxon>Ascomycota</taxon>
        <taxon>Pezizomycotina</taxon>
        <taxon>Sordariomycetes</taxon>
        <taxon>Xylariomycetidae</taxon>
        <taxon>Amphisphaeriales</taxon>
        <taxon>Apiosporaceae</taxon>
        <taxon>Apiospora</taxon>
    </lineage>
</organism>
<evidence type="ECO:0000259" key="1">
    <source>
        <dbReference type="PROSITE" id="PS50181"/>
    </source>
</evidence>
<dbReference type="InterPro" id="IPR036047">
    <property type="entry name" value="F-box-like_dom_sf"/>
</dbReference>
<dbReference type="Pfam" id="PF00646">
    <property type="entry name" value="F-box"/>
    <property type="match status" value="1"/>
</dbReference>
<evidence type="ECO:0000313" key="3">
    <source>
        <dbReference type="Proteomes" id="UP001396898"/>
    </source>
</evidence>
<gene>
    <name evidence="2" type="ORF">PG991_006396</name>
</gene>
<feature type="domain" description="F-box" evidence="1">
    <location>
        <begin position="5"/>
        <end position="53"/>
    </location>
</feature>
<keyword evidence="3" id="KW-1185">Reference proteome</keyword>
<dbReference type="InterPro" id="IPR001810">
    <property type="entry name" value="F-box_dom"/>
</dbReference>
<accession>A0ABR1SD68</accession>
<dbReference type="SUPFAM" id="SSF81383">
    <property type="entry name" value="F-box domain"/>
    <property type="match status" value="1"/>
</dbReference>
<proteinExistence type="predicted"/>
<evidence type="ECO:0000313" key="2">
    <source>
        <dbReference type="EMBL" id="KAK8029340.1"/>
    </source>
</evidence>
<dbReference type="EMBL" id="JAQQWI010000007">
    <property type="protein sequence ID" value="KAK8029340.1"/>
    <property type="molecule type" value="Genomic_DNA"/>
</dbReference>
<dbReference type="Gene3D" id="1.20.1280.50">
    <property type="match status" value="1"/>
</dbReference>
<name>A0ABR1SD68_9PEZI</name>
<dbReference type="CDD" id="cd09917">
    <property type="entry name" value="F-box_SF"/>
    <property type="match status" value="1"/>
</dbReference>
<reference evidence="2 3" key="1">
    <citation type="submission" date="2023-01" db="EMBL/GenBank/DDBJ databases">
        <title>Analysis of 21 Apiospora genomes using comparative genomics revels a genus with tremendous synthesis potential of carbohydrate active enzymes and secondary metabolites.</title>
        <authorList>
            <person name="Sorensen T."/>
        </authorList>
    </citation>
    <scope>NUCLEOTIDE SEQUENCE [LARGE SCALE GENOMIC DNA]</scope>
    <source>
        <strain evidence="2 3">CBS 20057</strain>
    </source>
</reference>
<dbReference type="PROSITE" id="PS50181">
    <property type="entry name" value="FBOX"/>
    <property type="match status" value="1"/>
</dbReference>
<protein>
    <recommendedName>
        <fullName evidence="1">F-box domain-containing protein</fullName>
    </recommendedName>
</protein>
<dbReference type="Proteomes" id="UP001396898">
    <property type="component" value="Unassembled WGS sequence"/>
</dbReference>
<comment type="caution">
    <text evidence="2">The sequence shown here is derived from an EMBL/GenBank/DDBJ whole genome shotgun (WGS) entry which is preliminary data.</text>
</comment>
<sequence>MSTLPFSLDALPVEILCCILRRLDPITLIAFSQTSSHYRKIISPSKVQYAERLLALELLEEHGGVTTIFRPKHNVISPDWRDPACESMRWACTSCLRLLPHTAFGNHFILGLGYRKPEPGSPAAEPVSSWEPSRDARYWQDLKRYKQRPDVIFAQKRLRLQYSGASTDNYWRFATARDAEYSGNAVARLKLAMAQPPGFQPSRTELTRGWVEMARFALEYERRHAGYKRHLRRCLECNWQRGELRPHTTQHDGTLGGTLRVPVAHSRQLYFGSGLDRYFPGFSYPPGNERPAHNAPIFTIHRDNASDEPFTLHMVRCPGCARWQELRALRVGWWPARWTVGYGMSEIRGDFESWDGRKLSAAFFDGLICNHCLAKDGMDRLREELVGFWLNCVNAKLEKLADQLRKDFFMLYYTALRMPKKSACKRIIQKEILPGVLKPADVAEYRPYLPPGRSSYVEPSYEDLALYRLRYGQWIEAFARVGQDEGEGLQNVSHFGRGFVECQQDIVGEAYNRAEEHFLWLKQCKYAVLENTQVLVDWALARDGAALT</sequence>